<dbReference type="Pfam" id="PF17851">
    <property type="entry name" value="GH43_C2"/>
    <property type="match status" value="1"/>
</dbReference>
<evidence type="ECO:0000313" key="2">
    <source>
        <dbReference type="EMBL" id="VEP12678.1"/>
    </source>
</evidence>
<dbReference type="Pfam" id="PF17963">
    <property type="entry name" value="Big_9"/>
    <property type="match status" value="2"/>
</dbReference>
<reference evidence="2 3" key="1">
    <citation type="submission" date="2019-01" db="EMBL/GenBank/DDBJ databases">
        <authorList>
            <person name="Brito A."/>
        </authorList>
    </citation>
    <scope>NUCLEOTIDE SEQUENCE [LARGE SCALE GENOMIC DNA]</scope>
    <source>
        <strain evidence="2">1</strain>
    </source>
</reference>
<organism evidence="2 3">
    <name type="scientific">Hyella patelloides LEGE 07179</name>
    <dbReference type="NCBI Taxonomy" id="945734"/>
    <lineage>
        <taxon>Bacteria</taxon>
        <taxon>Bacillati</taxon>
        <taxon>Cyanobacteriota</taxon>
        <taxon>Cyanophyceae</taxon>
        <taxon>Pleurocapsales</taxon>
        <taxon>Hyellaceae</taxon>
        <taxon>Hyella</taxon>
    </lineage>
</organism>
<dbReference type="RefSeq" id="WP_144864231.1">
    <property type="nucleotide sequence ID" value="NZ_LR213778.1"/>
</dbReference>
<dbReference type="SUPFAM" id="SSF49899">
    <property type="entry name" value="Concanavalin A-like lectins/glucanases"/>
    <property type="match status" value="1"/>
</dbReference>
<dbReference type="Gene3D" id="2.60.120.200">
    <property type="match status" value="1"/>
</dbReference>
<dbReference type="Gene3D" id="2.60.40.3440">
    <property type="match status" value="1"/>
</dbReference>
<keyword evidence="3" id="KW-1185">Reference proteome</keyword>
<dbReference type="EMBL" id="CAACVJ010000068">
    <property type="protein sequence ID" value="VEP12678.1"/>
    <property type="molecule type" value="Genomic_DNA"/>
</dbReference>
<dbReference type="AlphaFoldDB" id="A0A563VMM9"/>
<feature type="domain" description="Beta-xylosidase C-terminal Concanavalin A-like" evidence="1">
    <location>
        <begin position="5"/>
        <end position="186"/>
    </location>
</feature>
<accession>A0A563VMM9</accession>
<dbReference type="NCBIfam" id="NF012211">
    <property type="entry name" value="tand_rpt_95"/>
    <property type="match status" value="2"/>
</dbReference>
<dbReference type="Gene3D" id="2.60.40.2810">
    <property type="match status" value="1"/>
</dbReference>
<sequence length="725" mass="78239">MMFESDDFNSNNLDNQWTFVNPLDDGSFDLTGLGTGDAYLELSVPDGTTHNVWKTNKSAVRVMQPATDTNFELEVKFASEPSQSLQMQGIFVEQDDNNWLRFDVFYDDGQLNVFAGRTINGKSKRRIRVGVAAGSASYLRVNRQGDVWSLEYSGDGANWTTAGSFTQDLEVNSVGTFVGNIGAAFTSQVDYFFNTAAPIVPEDEDEGGVTNQSPIANDDIAITEVNTPITIDVLDNDNDPENDLLNINSFETTSTEGGSISLDDRGTPSNLSDDRLIYNPPDNFSGNDSFSYTIADEQGAISTAATVSITLNDGSGGSNLPPIASDDTATTEANVPITVDILGNDNDTDGSLDFSNLNIINNPSNGNVNISTVTETVTYTPNPNFTGNDSFSYTVQDNLGAISNEATVDLIVENVVPQGDGPVIDIWYGLDQTFGQIGQPQNWVNILGNIPDHRRVASLTYSLNGGSEIPLTIGGGGRLNGRGDFNVDIAYADLDGSSTDDLVTLKAIDNAGNISTETVSIDYEAGNVWSQEYSIDWSSVEEIQDVAQVIDGKWAIEGDTVRTVEPGYDRLIGIGDIAWEDYEITVPITLNGAAGRGTGVGFLMRWQGHTDYPISGRQPKTGFLPLGAIGWYKGDSLEIQGDNNDRKDDSGKTLDVGLTYNFKMRVETLETGSLYSLKTWELGTSEPTEWDVQKNEGLSDLASGSVALLAHRYDASFGDVTIASI</sequence>
<evidence type="ECO:0000313" key="3">
    <source>
        <dbReference type="Proteomes" id="UP000320055"/>
    </source>
</evidence>
<dbReference type="InterPro" id="IPR013320">
    <property type="entry name" value="ConA-like_dom_sf"/>
</dbReference>
<evidence type="ECO:0000259" key="1">
    <source>
        <dbReference type="Pfam" id="PF17851"/>
    </source>
</evidence>
<gene>
    <name evidence="2" type="ORF">H1P_160017</name>
</gene>
<proteinExistence type="predicted"/>
<dbReference type="Proteomes" id="UP000320055">
    <property type="component" value="Unassembled WGS sequence"/>
</dbReference>
<name>A0A563VMM9_9CYAN</name>
<dbReference type="InterPro" id="IPR041542">
    <property type="entry name" value="GH43_C2"/>
</dbReference>
<protein>
    <recommendedName>
        <fullName evidence="1">Beta-xylosidase C-terminal Concanavalin A-like domain-containing protein</fullName>
    </recommendedName>
</protein>
<dbReference type="OrthoDB" id="7783360at2"/>